<dbReference type="AlphaFoldDB" id="A0A160VI94"/>
<sequence length="48" mass="5862">MIYGFLAASEIRVALSFVEQTNFQKLVFRLMQISLMKHRWDMQFHNVW</sequence>
<reference evidence="1" key="1">
    <citation type="submission" date="2015-10" db="EMBL/GenBank/DDBJ databases">
        <authorList>
            <person name="Gilbert D.G."/>
        </authorList>
    </citation>
    <scope>NUCLEOTIDE SEQUENCE</scope>
</reference>
<gene>
    <name evidence="1" type="ORF">MGWOODY_Mmi2648</name>
</gene>
<evidence type="ECO:0000313" key="1">
    <source>
        <dbReference type="EMBL" id="CUV08824.1"/>
    </source>
</evidence>
<accession>A0A160VI94</accession>
<organism evidence="1">
    <name type="scientific">hydrothermal vent metagenome</name>
    <dbReference type="NCBI Taxonomy" id="652676"/>
    <lineage>
        <taxon>unclassified sequences</taxon>
        <taxon>metagenomes</taxon>
        <taxon>ecological metagenomes</taxon>
    </lineage>
</organism>
<protein>
    <submittedName>
        <fullName evidence="1">Uncharacterized protein</fullName>
    </submittedName>
</protein>
<proteinExistence type="predicted"/>
<name>A0A160VI94_9ZZZZ</name>
<dbReference type="EMBL" id="FAXC01000131">
    <property type="protein sequence ID" value="CUV08824.1"/>
    <property type="molecule type" value="Genomic_DNA"/>
</dbReference>